<sequence>MNSKLPPIPFVKLERAARILDCDVDDFLFWNSEGMIALYAFVNNLECSLCFRAKNKKYNEQCETFIEKFNNVNKIENSIRVLGAFTTNTLARSYARWPHQYDYFIETPDKINPDKLPRCFSATYHGKAYGIWRIKRFNHWLQLRQNRHTSGNKKGFTSHEVYIKTLLPMTKIDDMDEIFDYYLNIRGESETIFNANELLISTKDIILLQSANNQFLPDLFTDELSFSSSFTRWGDAINSGGNKANVKIMRKPENFYKPFAIETALLTREKFPHCKVVSLSQKILSKIANDFNATNPPTDKTISNWLYEIKIGKPTMNSNADFELIIPDEWIDYSE</sequence>
<organism evidence="1 2">
    <name type="scientific">Gilliamella apicola</name>
    <dbReference type="NCBI Taxonomy" id="1196095"/>
    <lineage>
        <taxon>Bacteria</taxon>
        <taxon>Pseudomonadati</taxon>
        <taxon>Pseudomonadota</taxon>
        <taxon>Gammaproteobacteria</taxon>
        <taxon>Orbales</taxon>
        <taxon>Orbaceae</taxon>
        <taxon>Gilliamella</taxon>
    </lineage>
</organism>
<name>A0A556RK25_9GAMM</name>
<accession>A0A556RK25</accession>
<dbReference type="Proteomes" id="UP000319138">
    <property type="component" value="Unassembled WGS sequence"/>
</dbReference>
<dbReference type="EMBL" id="VMHL01000003">
    <property type="protein sequence ID" value="TSJ89216.1"/>
    <property type="molecule type" value="Genomic_DNA"/>
</dbReference>
<evidence type="ECO:0000313" key="2">
    <source>
        <dbReference type="Proteomes" id="UP000319138"/>
    </source>
</evidence>
<evidence type="ECO:0000313" key="1">
    <source>
        <dbReference type="EMBL" id="TSJ89216.1"/>
    </source>
</evidence>
<dbReference type="RefSeq" id="WP_144189517.1">
    <property type="nucleotide sequence ID" value="NZ_VMHL01000003.1"/>
</dbReference>
<gene>
    <name evidence="1" type="ORF">FPQ14_06820</name>
</gene>
<reference evidence="1 2" key="1">
    <citation type="submission" date="2019-07" db="EMBL/GenBank/DDBJ databases">
        <title>Gilliamella genomes.</title>
        <authorList>
            <person name="Zheng H."/>
        </authorList>
    </citation>
    <scope>NUCLEOTIDE SEQUENCE [LARGE SCALE GENOMIC DNA]</scope>
    <source>
        <strain evidence="1 2">W8131</strain>
    </source>
</reference>
<protein>
    <submittedName>
        <fullName evidence="1">Uncharacterized protein</fullName>
    </submittedName>
</protein>
<proteinExistence type="predicted"/>
<dbReference type="AlphaFoldDB" id="A0A556RK25"/>
<comment type="caution">
    <text evidence="1">The sequence shown here is derived from an EMBL/GenBank/DDBJ whole genome shotgun (WGS) entry which is preliminary data.</text>
</comment>